<sequence>MDSSWNFILWCIICFFPVLIYFLCHRRPANFPPGPPGWPLIGNMFDVGNMPHRNLAALKQKYGPVVGLQFGAIQTMAILSAEVATEFFKNHDVNFAERTILDTMKVHDFDKNSISLAPYGPCWRVLRRLCTVEMLMAKRINESAPIRRRCVDQMLEWIEEEARKTRPVEVARFTFLTSFNLLGNLMLSRDLLDPKSKEGLELFELMAGVMGWSGHPNLSDIFPLLRRFDLQRLRQNMDRDLGQALRIASGFVKERVEERRKGVQTDRPKDFLDVLLEFEGDGKEELKKLSDHTINIFILEIFLAGSETTSSTTEWILTELLCNLEWMTK</sequence>
<keyword evidence="2" id="KW-1133">Transmembrane helix</keyword>
<evidence type="ECO:0000256" key="2">
    <source>
        <dbReference type="SAM" id="Phobius"/>
    </source>
</evidence>
<dbReference type="GO" id="GO:0016705">
    <property type="term" value="F:oxidoreductase activity, acting on paired donors, with incorporation or reduction of molecular oxygen"/>
    <property type="evidence" value="ECO:0007669"/>
    <property type="project" value="InterPro"/>
</dbReference>
<dbReference type="Proteomes" id="UP001370490">
    <property type="component" value="Unassembled WGS sequence"/>
</dbReference>
<feature type="non-terminal residue" evidence="3">
    <location>
        <position position="329"/>
    </location>
</feature>
<dbReference type="GO" id="GO:0005506">
    <property type="term" value="F:iron ion binding"/>
    <property type="evidence" value="ECO:0007669"/>
    <property type="project" value="InterPro"/>
</dbReference>
<keyword evidence="4" id="KW-1185">Reference proteome</keyword>
<dbReference type="PANTHER" id="PTHR47950">
    <property type="entry name" value="CYTOCHROME P450, FAMILY 76, SUBFAMILY C, POLYPEPTIDE 5-RELATED"/>
    <property type="match status" value="1"/>
</dbReference>
<gene>
    <name evidence="3" type="ORF">RJ641_028044</name>
</gene>
<feature type="transmembrane region" description="Helical" evidence="2">
    <location>
        <begin position="6"/>
        <end position="24"/>
    </location>
</feature>
<dbReference type="InterPro" id="IPR001128">
    <property type="entry name" value="Cyt_P450"/>
</dbReference>
<dbReference type="GO" id="GO:0004497">
    <property type="term" value="F:monooxygenase activity"/>
    <property type="evidence" value="ECO:0007669"/>
    <property type="project" value="InterPro"/>
</dbReference>
<dbReference type="EMBL" id="JBAMMX010000004">
    <property type="protein sequence ID" value="KAK6942667.1"/>
    <property type="molecule type" value="Genomic_DNA"/>
</dbReference>
<dbReference type="InterPro" id="IPR002401">
    <property type="entry name" value="Cyt_P450_E_grp-I"/>
</dbReference>
<evidence type="ECO:0000313" key="4">
    <source>
        <dbReference type="Proteomes" id="UP001370490"/>
    </source>
</evidence>
<evidence type="ECO:0000313" key="3">
    <source>
        <dbReference type="EMBL" id="KAK6942667.1"/>
    </source>
</evidence>
<comment type="caution">
    <text evidence="3">The sequence shown here is derived from an EMBL/GenBank/DDBJ whole genome shotgun (WGS) entry which is preliminary data.</text>
</comment>
<dbReference type="AlphaFoldDB" id="A0AAN8W6R3"/>
<keyword evidence="2" id="KW-0472">Membrane</keyword>
<dbReference type="PANTHER" id="PTHR47950:SF14">
    <property type="entry name" value="CYTOCHROME P450 76A2-LIKE ISOFORM X1"/>
    <property type="match status" value="1"/>
</dbReference>
<dbReference type="SUPFAM" id="SSF48264">
    <property type="entry name" value="Cytochrome P450"/>
    <property type="match status" value="1"/>
</dbReference>
<reference evidence="3 4" key="1">
    <citation type="submission" date="2023-12" db="EMBL/GenBank/DDBJ databases">
        <title>A high-quality genome assembly for Dillenia turbinata (Dilleniales).</title>
        <authorList>
            <person name="Chanderbali A."/>
        </authorList>
    </citation>
    <scope>NUCLEOTIDE SEQUENCE [LARGE SCALE GENOMIC DNA]</scope>
    <source>
        <strain evidence="3">LSX21</strain>
        <tissue evidence="3">Leaf</tissue>
    </source>
</reference>
<proteinExistence type="inferred from homology"/>
<keyword evidence="2" id="KW-0812">Transmembrane</keyword>
<comment type="similarity">
    <text evidence="1">Belongs to the cytochrome P450 family.</text>
</comment>
<name>A0AAN8W6R3_9MAGN</name>
<dbReference type="Gene3D" id="1.10.630.10">
    <property type="entry name" value="Cytochrome P450"/>
    <property type="match status" value="1"/>
</dbReference>
<dbReference type="Pfam" id="PF00067">
    <property type="entry name" value="p450"/>
    <property type="match status" value="1"/>
</dbReference>
<dbReference type="GO" id="GO:0020037">
    <property type="term" value="F:heme binding"/>
    <property type="evidence" value="ECO:0007669"/>
    <property type="project" value="InterPro"/>
</dbReference>
<dbReference type="PRINTS" id="PR00463">
    <property type="entry name" value="EP450I"/>
</dbReference>
<organism evidence="3 4">
    <name type="scientific">Dillenia turbinata</name>
    <dbReference type="NCBI Taxonomy" id="194707"/>
    <lineage>
        <taxon>Eukaryota</taxon>
        <taxon>Viridiplantae</taxon>
        <taxon>Streptophyta</taxon>
        <taxon>Embryophyta</taxon>
        <taxon>Tracheophyta</taxon>
        <taxon>Spermatophyta</taxon>
        <taxon>Magnoliopsida</taxon>
        <taxon>eudicotyledons</taxon>
        <taxon>Gunneridae</taxon>
        <taxon>Pentapetalae</taxon>
        <taxon>Dilleniales</taxon>
        <taxon>Dilleniaceae</taxon>
        <taxon>Dillenia</taxon>
    </lineage>
</organism>
<evidence type="ECO:0000256" key="1">
    <source>
        <dbReference type="ARBA" id="ARBA00010617"/>
    </source>
</evidence>
<dbReference type="InterPro" id="IPR036396">
    <property type="entry name" value="Cyt_P450_sf"/>
</dbReference>
<accession>A0AAN8W6R3</accession>
<protein>
    <submittedName>
        <fullName evidence="3">Cytochrome P450</fullName>
    </submittedName>
</protein>